<dbReference type="GeneID" id="66279905"/>
<keyword evidence="5 6" id="KW-0472">Membrane</keyword>
<feature type="transmembrane region" description="Helical" evidence="6">
    <location>
        <begin position="111"/>
        <end position="138"/>
    </location>
</feature>
<dbReference type="Pfam" id="PF01810">
    <property type="entry name" value="LysE"/>
    <property type="match status" value="1"/>
</dbReference>
<dbReference type="EMBL" id="CP007563">
    <property type="protein sequence ID" value="AJF23993.1"/>
    <property type="molecule type" value="Genomic_DNA"/>
</dbReference>
<evidence type="ECO:0000256" key="4">
    <source>
        <dbReference type="ARBA" id="ARBA00022989"/>
    </source>
</evidence>
<feature type="transmembrane region" description="Helical" evidence="6">
    <location>
        <begin position="144"/>
        <end position="165"/>
    </location>
</feature>
<sequence>MGLLSGCNGLILGGALIIVIGAQNAFVLNQGLRGNYPWMVAFICALCDVILTATGVAGLSVFIQNHKDFIIIARWIGIFFLILQSIKAFVRMRESEQLQLLKNCYKGRLSIFFYTLAITLLNPHVYFDTLLMLGTIGASQACPFMFVLGAGLASFLWFFSLIFIARTFKLLLASSKVWRLLDLITGIILLFVAWQLLLPF</sequence>
<evidence type="ECO:0000256" key="2">
    <source>
        <dbReference type="ARBA" id="ARBA00022475"/>
    </source>
</evidence>
<evidence type="ECO:0000256" key="1">
    <source>
        <dbReference type="ARBA" id="ARBA00004651"/>
    </source>
</evidence>
<organism evidence="7 8">
    <name type="scientific">Candidatus Portiera aleyrodidarum MED</name>
    <name type="common">Bemisia tabaci</name>
    <dbReference type="NCBI Taxonomy" id="1163752"/>
    <lineage>
        <taxon>Bacteria</taxon>
        <taxon>Pseudomonadati</taxon>
        <taxon>Pseudomonadota</taxon>
        <taxon>Gammaproteobacteria</taxon>
        <taxon>Candidatus Johnevansiales</taxon>
        <taxon>Candidatus Johnevansiaceae</taxon>
        <taxon>Candidatus Portiera</taxon>
    </lineage>
</organism>
<name>A0AAU8RSD9_9GAMM</name>
<dbReference type="Proteomes" id="UP000031624">
    <property type="component" value="Chromosome"/>
</dbReference>
<dbReference type="PANTHER" id="PTHR30086">
    <property type="entry name" value="ARGININE EXPORTER PROTEIN ARGO"/>
    <property type="match status" value="1"/>
</dbReference>
<reference evidence="7 8" key="1">
    <citation type="submission" date="2014-04" db="EMBL/GenBank/DDBJ databases">
        <title>Genome reduction and metabolic complementation of the dual endosymbionts in the whitefly Bemisia tabaci.</title>
        <authorList>
            <person name="Rao Q."/>
            <person name="Rollat-Farnier P.-A."/>
            <person name="Zhang Z.-X."/>
            <person name="Santos-Garcia D."/>
            <person name="Silva F.J."/>
            <person name="Moya A."/>
            <person name="Zhu D.-T."/>
            <person name="Klein C.C."/>
            <person name="Vavre F."/>
            <person name="Sagot M.-F."/>
            <person name="Liu S.-S."/>
            <person name="Mouton L."/>
            <person name="Wang X.-W."/>
        </authorList>
    </citation>
    <scope>NUCLEOTIDE SEQUENCE [LARGE SCALE GENOMIC DNA]</scope>
    <source>
        <strain evidence="7 8">BT-Q</strain>
    </source>
</reference>
<feature type="transmembrane region" description="Helical" evidence="6">
    <location>
        <begin position="177"/>
        <end position="197"/>
    </location>
</feature>
<evidence type="ECO:0000256" key="3">
    <source>
        <dbReference type="ARBA" id="ARBA00022692"/>
    </source>
</evidence>
<feature type="transmembrane region" description="Helical" evidence="6">
    <location>
        <begin position="6"/>
        <end position="28"/>
    </location>
</feature>
<gene>
    <name evidence="7" type="ORF">O3E_00245</name>
</gene>
<dbReference type="KEGG" id="paly:O3E_00245"/>
<feature type="transmembrane region" description="Helical" evidence="6">
    <location>
        <begin position="40"/>
        <end position="63"/>
    </location>
</feature>
<evidence type="ECO:0000256" key="5">
    <source>
        <dbReference type="ARBA" id="ARBA00023136"/>
    </source>
</evidence>
<evidence type="ECO:0000313" key="8">
    <source>
        <dbReference type="Proteomes" id="UP000031624"/>
    </source>
</evidence>
<keyword evidence="2" id="KW-1003">Cell membrane</keyword>
<dbReference type="PANTHER" id="PTHR30086:SF20">
    <property type="entry name" value="ARGININE EXPORTER PROTEIN ARGO-RELATED"/>
    <property type="match status" value="1"/>
</dbReference>
<dbReference type="RefSeq" id="WP_014894959.1">
    <property type="nucleotide sequence ID" value="NZ_CP007563.1"/>
</dbReference>
<evidence type="ECO:0000256" key="6">
    <source>
        <dbReference type="SAM" id="Phobius"/>
    </source>
</evidence>
<protein>
    <submittedName>
        <fullName evidence="7">Lysine transporter LysE</fullName>
    </submittedName>
</protein>
<dbReference type="GO" id="GO:0015171">
    <property type="term" value="F:amino acid transmembrane transporter activity"/>
    <property type="evidence" value="ECO:0007669"/>
    <property type="project" value="TreeGrafter"/>
</dbReference>
<dbReference type="InterPro" id="IPR001123">
    <property type="entry name" value="LeuE-type"/>
</dbReference>
<comment type="subcellular location">
    <subcellularLocation>
        <location evidence="1">Cell membrane</location>
        <topology evidence="1">Multi-pass membrane protein</topology>
    </subcellularLocation>
</comment>
<dbReference type="AlphaFoldDB" id="A0AAU8RSD9"/>
<dbReference type="GO" id="GO:0005886">
    <property type="term" value="C:plasma membrane"/>
    <property type="evidence" value="ECO:0007669"/>
    <property type="project" value="UniProtKB-SubCell"/>
</dbReference>
<evidence type="ECO:0000313" key="7">
    <source>
        <dbReference type="EMBL" id="AJF23993.1"/>
    </source>
</evidence>
<keyword evidence="3 6" id="KW-0812">Transmembrane</keyword>
<proteinExistence type="predicted"/>
<keyword evidence="4 6" id="KW-1133">Transmembrane helix</keyword>
<feature type="transmembrane region" description="Helical" evidence="6">
    <location>
        <begin position="69"/>
        <end position="90"/>
    </location>
</feature>
<accession>A0AAU8RSD9</accession>